<organism evidence="1 2">
    <name type="scientific">Gemelliphila palaticanis</name>
    <dbReference type="NCBI Taxonomy" id="81950"/>
    <lineage>
        <taxon>Bacteria</taxon>
        <taxon>Bacillati</taxon>
        <taxon>Bacillota</taxon>
        <taxon>Bacilli</taxon>
        <taxon>Bacillales</taxon>
        <taxon>Gemellaceae</taxon>
        <taxon>Gemelliphila</taxon>
    </lineage>
</organism>
<reference evidence="1 2" key="1">
    <citation type="submission" date="2020-07" db="EMBL/GenBank/DDBJ databases">
        <title>MOT database genomes.</title>
        <authorList>
            <person name="Joseph S."/>
            <person name="Aduse-Opoku J."/>
            <person name="Hashim A."/>
            <person name="Wade W."/>
            <person name="Curtis M."/>
        </authorList>
    </citation>
    <scope>NUCLEOTIDE SEQUENCE [LARGE SCALE GENOMIC DNA]</scope>
    <source>
        <strain evidence="1 2">CIP 106318</strain>
    </source>
</reference>
<proteinExistence type="predicted"/>
<gene>
    <name evidence="1" type="ORF">HZY85_07420</name>
</gene>
<dbReference type="RefSeq" id="WP_179941782.1">
    <property type="nucleotide sequence ID" value="NZ_JACBYF010000021.1"/>
</dbReference>
<sequence length="320" mass="36119">MNKDKLPLILTSFLISLLLFFSVNDIFSKYFSPNSKGATATTWLNDVPLEVTYDRDKYYVLGVPDTTDVKVSGEQSTVQKISLEKNLKARLDLSKVEVGDDQKIKIEIIGVDDKNTQAVSEPEFITVSVRDRVTKEFPVIPKVKNERLLLGYTIKSLSLNMPKVKISGAEETINSIYEVRAESDLKTKISKNTSEEVKFVAYDRNFNKIEDIDIEKVTTTMNIELESIEKTLEVSINKVDNLPSGFTLDSIIIEPSSIILRAENKDILDSIKEVFVDVELSSLKEETTELKSLKVYANTTEKYSIDSPTVNVTIKIKKDK</sequence>
<comment type="caution">
    <text evidence="1">The sequence shown here is derived from an EMBL/GenBank/DDBJ whole genome shotgun (WGS) entry which is preliminary data.</text>
</comment>
<dbReference type="Pfam" id="PF07949">
    <property type="entry name" value="YbbR"/>
    <property type="match status" value="2"/>
</dbReference>
<protein>
    <recommendedName>
        <fullName evidence="3">YbbR domain-containing protein</fullName>
    </recommendedName>
</protein>
<evidence type="ECO:0000313" key="1">
    <source>
        <dbReference type="EMBL" id="NYS47999.1"/>
    </source>
</evidence>
<dbReference type="InterPro" id="IPR053154">
    <property type="entry name" value="c-di-AMP_regulator"/>
</dbReference>
<evidence type="ECO:0000313" key="2">
    <source>
        <dbReference type="Proteomes" id="UP000531840"/>
    </source>
</evidence>
<dbReference type="PANTHER" id="PTHR37804">
    <property type="entry name" value="CDAA REGULATORY PROTEIN CDAR"/>
    <property type="match status" value="1"/>
</dbReference>
<dbReference type="InterPro" id="IPR012505">
    <property type="entry name" value="YbbR"/>
</dbReference>
<dbReference type="Gene3D" id="2.170.120.40">
    <property type="entry name" value="YbbR-like domain"/>
    <property type="match status" value="2"/>
</dbReference>
<evidence type="ECO:0008006" key="3">
    <source>
        <dbReference type="Google" id="ProtNLM"/>
    </source>
</evidence>
<dbReference type="EMBL" id="JACBYF010000021">
    <property type="protein sequence ID" value="NYS47999.1"/>
    <property type="molecule type" value="Genomic_DNA"/>
</dbReference>
<dbReference type="Proteomes" id="UP000531840">
    <property type="component" value="Unassembled WGS sequence"/>
</dbReference>
<dbReference type="Gene3D" id="2.170.120.30">
    <property type="match status" value="1"/>
</dbReference>
<dbReference type="PANTHER" id="PTHR37804:SF1">
    <property type="entry name" value="CDAA REGULATORY PROTEIN CDAR"/>
    <property type="match status" value="1"/>
</dbReference>
<accession>A0ABX2T3E0</accession>
<name>A0ABX2T3E0_9BACL</name>
<keyword evidence="2" id="KW-1185">Reference proteome</keyword>